<proteinExistence type="predicted"/>
<comment type="subcellular location">
    <subcellularLocation>
        <location evidence="1">Cytoplasm</location>
        <location evidence="1">Cytoskeleton</location>
        <location evidence="1">Cilium axoneme</location>
    </subcellularLocation>
</comment>
<dbReference type="InterPro" id="IPR032675">
    <property type="entry name" value="LRR_dom_sf"/>
</dbReference>
<dbReference type="GO" id="GO:0005930">
    <property type="term" value="C:axoneme"/>
    <property type="evidence" value="ECO:0007669"/>
    <property type="project" value="UniProtKB-SubCell"/>
</dbReference>
<evidence type="ECO:0000256" key="1">
    <source>
        <dbReference type="ARBA" id="ARBA00004430"/>
    </source>
</evidence>
<protein>
    <submittedName>
        <fullName evidence="2">Uncharacterized protein</fullName>
    </submittedName>
</protein>
<sequence>MSYAYPLARLHEPYVSSYFEDIYFRSEYEGLAVTPDRRGPKGSTFDLWNYTTWLCDRKNGIPYDLTEFGIPGFVWSAQNMASQSYFAIMLGKPLRLTIKRTNDGSHPAKAWKGRPVIKGFLPAEWALLRNLEYLDLSDDMGQGLIEGPIPSTWLMMTRLRTINLTGHPNFCKDWHRIVAYFTDQYGIRLRNRFAVDGVYYGREKSYYGRPFYLYLNGRWRLYYHTNVTLFNLDGVGWQWYDPRTGEGGIPLPDNYEVGWGERIRVPLSQGRAGNCLQGKGGRW</sequence>
<organism evidence="3">
    <name type="scientific">Volvox carteri f. nagariensis</name>
    <dbReference type="NCBI Taxonomy" id="3068"/>
    <lineage>
        <taxon>Eukaryota</taxon>
        <taxon>Viridiplantae</taxon>
        <taxon>Chlorophyta</taxon>
        <taxon>core chlorophytes</taxon>
        <taxon>Chlorophyceae</taxon>
        <taxon>CS clade</taxon>
        <taxon>Chlamydomonadales</taxon>
        <taxon>Volvocaceae</taxon>
        <taxon>Volvox</taxon>
    </lineage>
</organism>
<name>D8U8I8_VOLCA</name>
<accession>D8U8I8</accession>
<dbReference type="AlphaFoldDB" id="D8U8I8"/>
<dbReference type="Gene3D" id="3.80.10.10">
    <property type="entry name" value="Ribonuclease Inhibitor"/>
    <property type="match status" value="1"/>
</dbReference>
<dbReference type="OrthoDB" id="542338at2759"/>
<dbReference type="EMBL" id="GL378368">
    <property type="protein sequence ID" value="EFJ43988.1"/>
    <property type="molecule type" value="Genomic_DNA"/>
</dbReference>
<dbReference type="Proteomes" id="UP000001058">
    <property type="component" value="Unassembled WGS sequence"/>
</dbReference>
<dbReference type="InParanoid" id="D8U8I8"/>
<keyword evidence="3" id="KW-1185">Reference proteome</keyword>
<dbReference type="RefSeq" id="XP_002955000.1">
    <property type="nucleotide sequence ID" value="XM_002954954.1"/>
</dbReference>
<gene>
    <name evidence="2" type="ORF">VOLCADRAFT_95844</name>
</gene>
<evidence type="ECO:0000313" key="3">
    <source>
        <dbReference type="Proteomes" id="UP000001058"/>
    </source>
</evidence>
<reference evidence="2 3" key="1">
    <citation type="journal article" date="2010" name="Science">
        <title>Genomic analysis of organismal complexity in the multicellular green alga Volvox carteri.</title>
        <authorList>
            <person name="Prochnik S.E."/>
            <person name="Umen J."/>
            <person name="Nedelcu A.M."/>
            <person name="Hallmann A."/>
            <person name="Miller S.M."/>
            <person name="Nishii I."/>
            <person name="Ferris P."/>
            <person name="Kuo A."/>
            <person name="Mitros T."/>
            <person name="Fritz-Laylin L.K."/>
            <person name="Hellsten U."/>
            <person name="Chapman J."/>
            <person name="Simakov O."/>
            <person name="Rensing S.A."/>
            <person name="Terry A."/>
            <person name="Pangilinan J."/>
            <person name="Kapitonov V."/>
            <person name="Jurka J."/>
            <person name="Salamov A."/>
            <person name="Shapiro H."/>
            <person name="Schmutz J."/>
            <person name="Grimwood J."/>
            <person name="Lindquist E."/>
            <person name="Lucas S."/>
            <person name="Grigoriev I.V."/>
            <person name="Schmitt R."/>
            <person name="Kirk D."/>
            <person name="Rokhsar D.S."/>
        </authorList>
    </citation>
    <scope>NUCLEOTIDE SEQUENCE [LARGE SCALE GENOMIC DNA]</scope>
    <source>
        <strain evidence="3">f. Nagariensis / Eve</strain>
    </source>
</reference>
<dbReference type="GeneID" id="9621746"/>
<dbReference type="KEGG" id="vcn:VOLCADRAFT_95844"/>
<evidence type="ECO:0000313" key="2">
    <source>
        <dbReference type="EMBL" id="EFJ43988.1"/>
    </source>
</evidence>